<dbReference type="Proteomes" id="UP001176961">
    <property type="component" value="Unassembled WGS sequence"/>
</dbReference>
<organism evidence="1 2">
    <name type="scientific">Cylicocyclus nassatus</name>
    <name type="common">Nematode worm</name>
    <dbReference type="NCBI Taxonomy" id="53992"/>
    <lineage>
        <taxon>Eukaryota</taxon>
        <taxon>Metazoa</taxon>
        <taxon>Ecdysozoa</taxon>
        <taxon>Nematoda</taxon>
        <taxon>Chromadorea</taxon>
        <taxon>Rhabditida</taxon>
        <taxon>Rhabditina</taxon>
        <taxon>Rhabditomorpha</taxon>
        <taxon>Strongyloidea</taxon>
        <taxon>Strongylidae</taxon>
        <taxon>Cylicocyclus</taxon>
    </lineage>
</organism>
<proteinExistence type="predicted"/>
<gene>
    <name evidence="1" type="ORF">CYNAS_LOCUS19564</name>
</gene>
<comment type="caution">
    <text evidence="1">The sequence shown here is derived from an EMBL/GenBank/DDBJ whole genome shotgun (WGS) entry which is preliminary data.</text>
</comment>
<name>A0AA36MCW1_CYLNA</name>
<protein>
    <submittedName>
        <fullName evidence="1">Uncharacterized protein</fullName>
    </submittedName>
</protein>
<accession>A0AA36MCW1</accession>
<evidence type="ECO:0000313" key="2">
    <source>
        <dbReference type="Proteomes" id="UP001176961"/>
    </source>
</evidence>
<evidence type="ECO:0000313" key="1">
    <source>
        <dbReference type="EMBL" id="CAJ0607581.1"/>
    </source>
</evidence>
<dbReference type="EMBL" id="CATQJL010000316">
    <property type="protein sequence ID" value="CAJ0607581.1"/>
    <property type="molecule type" value="Genomic_DNA"/>
</dbReference>
<keyword evidence="2" id="KW-1185">Reference proteome</keyword>
<sequence>MRYFAWMLLPLLILEVAVEARKPTLCYDMFVRPKLANKRCDAACEEIKNCWGRCEFKKRRKRCSCGRVCDRTRI</sequence>
<reference evidence="1" key="1">
    <citation type="submission" date="2023-07" db="EMBL/GenBank/DDBJ databases">
        <authorList>
            <consortium name="CYATHOMIX"/>
        </authorList>
    </citation>
    <scope>NUCLEOTIDE SEQUENCE</scope>
    <source>
        <strain evidence="1">N/A</strain>
    </source>
</reference>
<dbReference type="AlphaFoldDB" id="A0AA36MCW1"/>